<evidence type="ECO:0000313" key="1">
    <source>
        <dbReference type="EMBL" id="CNE57303.1"/>
    </source>
</evidence>
<name>A0A0T9L4H6_YERKR</name>
<proteinExistence type="predicted"/>
<evidence type="ECO:0000313" key="2">
    <source>
        <dbReference type="Proteomes" id="UP000045824"/>
    </source>
</evidence>
<sequence length="35" mass="4255">MYHLALRLLIILRRNRIEQECVICDLTRKNADRTN</sequence>
<protein>
    <submittedName>
        <fullName evidence="1">Uncharacterized protein</fullName>
    </submittedName>
</protein>
<organism evidence="1 2">
    <name type="scientific">Yersinia kristensenii</name>
    <dbReference type="NCBI Taxonomy" id="28152"/>
    <lineage>
        <taxon>Bacteria</taxon>
        <taxon>Pseudomonadati</taxon>
        <taxon>Pseudomonadota</taxon>
        <taxon>Gammaproteobacteria</taxon>
        <taxon>Enterobacterales</taxon>
        <taxon>Yersiniaceae</taxon>
        <taxon>Yersinia</taxon>
    </lineage>
</organism>
<dbReference type="Proteomes" id="UP000045824">
    <property type="component" value="Unassembled WGS sequence"/>
</dbReference>
<accession>A0A0T9L4H6</accession>
<reference evidence="1 2" key="1">
    <citation type="submission" date="2015-03" db="EMBL/GenBank/DDBJ databases">
        <authorList>
            <person name="Murphy D."/>
        </authorList>
    </citation>
    <scope>NUCLEOTIDE SEQUENCE [LARGE SCALE GENOMIC DNA]</scope>
    <source>
        <strain evidence="1 2">FCF326</strain>
    </source>
</reference>
<dbReference type="AlphaFoldDB" id="A0A0T9L4H6"/>
<gene>
    <name evidence="1" type="ORF">ERS008491_01645</name>
</gene>
<dbReference type="EMBL" id="CPYI01000005">
    <property type="protein sequence ID" value="CNE57303.1"/>
    <property type="molecule type" value="Genomic_DNA"/>
</dbReference>